<evidence type="ECO:0000256" key="2">
    <source>
        <dbReference type="SAM" id="Phobius"/>
    </source>
</evidence>
<keyword evidence="6" id="KW-1185">Reference proteome</keyword>
<feature type="transmembrane region" description="Helical" evidence="2">
    <location>
        <begin position="262"/>
        <end position="288"/>
    </location>
</feature>
<name>A0ABQ4FTX9_9ACTN</name>
<accession>A0ABQ4FTX9</accession>
<feature type="region of interest" description="Disordered" evidence="1">
    <location>
        <begin position="296"/>
        <end position="351"/>
    </location>
</feature>
<keyword evidence="2" id="KW-0812">Transmembrane</keyword>
<keyword evidence="2" id="KW-1133">Transmembrane helix</keyword>
<dbReference type="EMBL" id="BOOC01000003">
    <property type="protein sequence ID" value="GIH38281.1"/>
    <property type="molecule type" value="Genomic_DNA"/>
</dbReference>
<evidence type="ECO:0000313" key="5">
    <source>
        <dbReference type="EMBL" id="GIH38281.1"/>
    </source>
</evidence>
<gene>
    <name evidence="5" type="ORF">Mco01_12810</name>
</gene>
<feature type="signal peptide" evidence="3">
    <location>
        <begin position="1"/>
        <end position="21"/>
    </location>
</feature>
<sequence length="351" mass="36159">MTRFRYGVAALAALALLTAGCGGPYEQADSAGSSGGTAAGAAAPEKPEAAASAASAADAGGRQADAQVTIAPAQRSVVYTAEMSIRAKDVAAASDRAKAIVTGAGGYVSEERSSAFDGGDQAVITFKIPPERYSDVLAQLGRDLGKRVSVHQGAQDVTQEVADVDSRVKSAQATLDQFRTLLSKATKIGEIMEIEREISSREADLESLQARQKALAAQTGMATLTLTLLAEPKPSARPSEPPSGFLAGLRSGWRALTTSTQIALTVFGALLPWLVLIAVVWVVTLVLWRRLRRTSPFAPPQPPGHPGGRQGPPPPPGHPAGWQGPPPPPVPVGAPAGRGGPDSPEEPPPAA</sequence>
<proteinExistence type="predicted"/>
<feature type="region of interest" description="Disordered" evidence="1">
    <location>
        <begin position="27"/>
        <end position="57"/>
    </location>
</feature>
<dbReference type="PROSITE" id="PS51257">
    <property type="entry name" value="PROKAR_LIPOPROTEIN"/>
    <property type="match status" value="1"/>
</dbReference>
<evidence type="ECO:0000313" key="6">
    <source>
        <dbReference type="Proteomes" id="UP000603904"/>
    </source>
</evidence>
<feature type="chain" id="PRO_5047204071" description="DUF4349 domain-containing protein" evidence="3">
    <location>
        <begin position="22"/>
        <end position="351"/>
    </location>
</feature>
<evidence type="ECO:0000256" key="1">
    <source>
        <dbReference type="SAM" id="MobiDB-lite"/>
    </source>
</evidence>
<feature type="domain" description="DUF4349" evidence="4">
    <location>
        <begin position="75"/>
        <end position="284"/>
    </location>
</feature>
<dbReference type="Pfam" id="PF14257">
    <property type="entry name" value="DUF4349"/>
    <property type="match status" value="1"/>
</dbReference>
<dbReference type="InterPro" id="IPR025645">
    <property type="entry name" value="DUF4349"/>
</dbReference>
<comment type="caution">
    <text evidence="5">The sequence shown here is derived from an EMBL/GenBank/DDBJ whole genome shotgun (WGS) entry which is preliminary data.</text>
</comment>
<feature type="compositionally biased region" description="Pro residues" evidence="1">
    <location>
        <begin position="297"/>
        <end position="332"/>
    </location>
</feature>
<evidence type="ECO:0000259" key="4">
    <source>
        <dbReference type="Pfam" id="PF14257"/>
    </source>
</evidence>
<keyword evidence="2" id="KW-0472">Membrane</keyword>
<organism evidence="5 6">
    <name type="scientific">Microbispora corallina</name>
    <dbReference type="NCBI Taxonomy" id="83302"/>
    <lineage>
        <taxon>Bacteria</taxon>
        <taxon>Bacillati</taxon>
        <taxon>Actinomycetota</taxon>
        <taxon>Actinomycetes</taxon>
        <taxon>Streptosporangiales</taxon>
        <taxon>Streptosporangiaceae</taxon>
        <taxon>Microbispora</taxon>
    </lineage>
</organism>
<reference evidence="5 6" key="1">
    <citation type="submission" date="2021-01" db="EMBL/GenBank/DDBJ databases">
        <title>Whole genome shotgun sequence of Microbispora corallina NBRC 16416.</title>
        <authorList>
            <person name="Komaki H."/>
            <person name="Tamura T."/>
        </authorList>
    </citation>
    <scope>NUCLEOTIDE SEQUENCE [LARGE SCALE GENOMIC DNA]</scope>
    <source>
        <strain evidence="5 6">NBRC 16416</strain>
    </source>
</reference>
<dbReference type="Proteomes" id="UP000603904">
    <property type="component" value="Unassembled WGS sequence"/>
</dbReference>
<feature type="compositionally biased region" description="Low complexity" evidence="1">
    <location>
        <begin position="39"/>
        <end position="57"/>
    </location>
</feature>
<keyword evidence="3" id="KW-0732">Signal</keyword>
<protein>
    <recommendedName>
        <fullName evidence="4">DUF4349 domain-containing protein</fullName>
    </recommendedName>
</protein>
<evidence type="ECO:0000256" key="3">
    <source>
        <dbReference type="SAM" id="SignalP"/>
    </source>
</evidence>